<reference evidence="2 3" key="1">
    <citation type="journal article" date="2018" name="Arch. Microbiol.">
        <title>New insights into the metabolic potential of the phototrophic purple bacterium Rhodopila globiformis DSM 161(T) from its draft genome sequence and evidence for a vanadium-dependent nitrogenase.</title>
        <authorList>
            <person name="Imhoff J.F."/>
            <person name="Rahn T."/>
            <person name="Kunzel S."/>
            <person name="Neulinger S.C."/>
        </authorList>
    </citation>
    <scope>NUCLEOTIDE SEQUENCE [LARGE SCALE GENOMIC DNA]</scope>
    <source>
        <strain evidence="2 3">DSM 161</strain>
    </source>
</reference>
<accession>A0A2S6N3E4</accession>
<sequence>MKKAILWTVPALSAVALGGCANNPLPSANSVQARFDPSGRTVQLMVSEQDPTTQAELVGANGAPVQAGSVTLVSEPHSYYDNSACTFGSTGVQAALPPGGTPTCVSDQSDQYVASVSIPAPADYTQRWTEYRVRLQVGDRWMAVAAPPPAPG</sequence>
<proteinExistence type="predicted"/>
<gene>
    <name evidence="2" type="ORF">CCS01_22315</name>
</gene>
<evidence type="ECO:0000313" key="3">
    <source>
        <dbReference type="Proteomes" id="UP000239724"/>
    </source>
</evidence>
<dbReference type="PROSITE" id="PS51257">
    <property type="entry name" value="PROKAR_LIPOPROTEIN"/>
    <property type="match status" value="1"/>
</dbReference>
<organism evidence="2 3">
    <name type="scientific">Rhodopila globiformis</name>
    <name type="common">Rhodopseudomonas globiformis</name>
    <dbReference type="NCBI Taxonomy" id="1071"/>
    <lineage>
        <taxon>Bacteria</taxon>
        <taxon>Pseudomonadati</taxon>
        <taxon>Pseudomonadota</taxon>
        <taxon>Alphaproteobacteria</taxon>
        <taxon>Acetobacterales</taxon>
        <taxon>Acetobacteraceae</taxon>
        <taxon>Rhodopila</taxon>
    </lineage>
</organism>
<feature type="chain" id="PRO_5015764457" evidence="1">
    <location>
        <begin position="22"/>
        <end position="152"/>
    </location>
</feature>
<name>A0A2S6N3E4_RHOGL</name>
<evidence type="ECO:0000256" key="1">
    <source>
        <dbReference type="SAM" id="SignalP"/>
    </source>
</evidence>
<evidence type="ECO:0000313" key="2">
    <source>
        <dbReference type="EMBL" id="PPQ29133.1"/>
    </source>
</evidence>
<protein>
    <submittedName>
        <fullName evidence="2">Uncharacterized protein</fullName>
    </submittedName>
</protein>
<dbReference type="AlphaFoldDB" id="A0A2S6N3E4"/>
<feature type="signal peptide" evidence="1">
    <location>
        <begin position="1"/>
        <end position="21"/>
    </location>
</feature>
<keyword evidence="1" id="KW-0732">Signal</keyword>
<dbReference type="EMBL" id="NHRY01000232">
    <property type="protein sequence ID" value="PPQ29133.1"/>
    <property type="molecule type" value="Genomic_DNA"/>
</dbReference>
<dbReference type="RefSeq" id="WP_104521030.1">
    <property type="nucleotide sequence ID" value="NZ_NHRY01000232.1"/>
</dbReference>
<dbReference type="Proteomes" id="UP000239724">
    <property type="component" value="Unassembled WGS sequence"/>
</dbReference>
<keyword evidence="3" id="KW-1185">Reference proteome</keyword>
<comment type="caution">
    <text evidence="2">The sequence shown here is derived from an EMBL/GenBank/DDBJ whole genome shotgun (WGS) entry which is preliminary data.</text>
</comment>